<gene>
    <name evidence="1" type="ORF">PUN28_003194</name>
</gene>
<dbReference type="EMBL" id="JADYXP020000003">
    <property type="protein sequence ID" value="KAL0127775.1"/>
    <property type="molecule type" value="Genomic_DNA"/>
</dbReference>
<comment type="caution">
    <text evidence="1">The sequence shown here is derived from an EMBL/GenBank/DDBJ whole genome shotgun (WGS) entry which is preliminary data.</text>
</comment>
<proteinExistence type="predicted"/>
<keyword evidence="2" id="KW-1185">Reference proteome</keyword>
<reference evidence="1 2" key="1">
    <citation type="submission" date="2023-03" db="EMBL/GenBank/DDBJ databases">
        <title>High recombination rates correlate with genetic variation in Cardiocondyla obscurior ants.</title>
        <authorList>
            <person name="Errbii M."/>
        </authorList>
    </citation>
    <scope>NUCLEOTIDE SEQUENCE [LARGE SCALE GENOMIC DNA]</scope>
    <source>
        <strain evidence="1">Alpha-2009</strain>
        <tissue evidence="1">Whole body</tissue>
    </source>
</reference>
<protein>
    <submittedName>
        <fullName evidence="1">Uncharacterized protein</fullName>
    </submittedName>
</protein>
<evidence type="ECO:0000313" key="2">
    <source>
        <dbReference type="Proteomes" id="UP001430953"/>
    </source>
</evidence>
<dbReference type="AlphaFoldDB" id="A0AAW2GJC9"/>
<evidence type="ECO:0000313" key="1">
    <source>
        <dbReference type="EMBL" id="KAL0127775.1"/>
    </source>
</evidence>
<name>A0AAW2GJC9_9HYME</name>
<sequence>MKNRCHGTDICAERIILNATVADRGNSSPKVRRELLQSDWIANCYRNYNKFVARSLFSDILISYVTRLRSLRYLTAFVRRCD</sequence>
<dbReference type="Proteomes" id="UP001430953">
    <property type="component" value="Unassembled WGS sequence"/>
</dbReference>
<organism evidence="1 2">
    <name type="scientific">Cardiocondyla obscurior</name>
    <dbReference type="NCBI Taxonomy" id="286306"/>
    <lineage>
        <taxon>Eukaryota</taxon>
        <taxon>Metazoa</taxon>
        <taxon>Ecdysozoa</taxon>
        <taxon>Arthropoda</taxon>
        <taxon>Hexapoda</taxon>
        <taxon>Insecta</taxon>
        <taxon>Pterygota</taxon>
        <taxon>Neoptera</taxon>
        <taxon>Endopterygota</taxon>
        <taxon>Hymenoptera</taxon>
        <taxon>Apocrita</taxon>
        <taxon>Aculeata</taxon>
        <taxon>Formicoidea</taxon>
        <taxon>Formicidae</taxon>
        <taxon>Myrmicinae</taxon>
        <taxon>Cardiocondyla</taxon>
    </lineage>
</organism>
<accession>A0AAW2GJC9</accession>